<proteinExistence type="predicted"/>
<organism evidence="1 3">
    <name type="scientific">Araneus ventricosus</name>
    <name type="common">Orbweaver spider</name>
    <name type="synonym">Epeira ventricosa</name>
    <dbReference type="NCBI Taxonomy" id="182803"/>
    <lineage>
        <taxon>Eukaryota</taxon>
        <taxon>Metazoa</taxon>
        <taxon>Ecdysozoa</taxon>
        <taxon>Arthropoda</taxon>
        <taxon>Chelicerata</taxon>
        <taxon>Arachnida</taxon>
        <taxon>Araneae</taxon>
        <taxon>Araneomorphae</taxon>
        <taxon>Entelegynae</taxon>
        <taxon>Araneoidea</taxon>
        <taxon>Araneidae</taxon>
        <taxon>Araneus</taxon>
    </lineage>
</organism>
<protein>
    <submittedName>
        <fullName evidence="1">Uncharacterized protein</fullName>
    </submittedName>
</protein>
<accession>A0A4Y2V835</accession>
<evidence type="ECO:0000313" key="3">
    <source>
        <dbReference type="Proteomes" id="UP000499080"/>
    </source>
</evidence>
<sequence>MEDKRIKRKMVNTDADAVHSQSMALLEINTMFLSTHTETDVITLEYQSENRLDFPTLARECDRYGISNRLDASFASAVLQDIGIAHEGKTSHVVYRNKIRRQFKKL</sequence>
<dbReference type="Proteomes" id="UP000499080">
    <property type="component" value="Unassembled WGS sequence"/>
</dbReference>
<dbReference type="OrthoDB" id="8058698at2759"/>
<evidence type="ECO:0000313" key="1">
    <source>
        <dbReference type="EMBL" id="GBO19850.1"/>
    </source>
</evidence>
<gene>
    <name evidence="1" type="ORF">AVEN_124772_1</name>
    <name evidence="2" type="ORF">AVEN_154115_1</name>
</gene>
<comment type="caution">
    <text evidence="1">The sequence shown here is derived from an EMBL/GenBank/DDBJ whole genome shotgun (WGS) entry which is preliminary data.</text>
</comment>
<reference evidence="1 3" key="1">
    <citation type="journal article" date="2019" name="Sci. Rep.">
        <title>Orb-weaving spider Araneus ventricosus genome elucidates the spidroin gene catalogue.</title>
        <authorList>
            <person name="Kono N."/>
            <person name="Nakamura H."/>
            <person name="Ohtoshi R."/>
            <person name="Moran D.A.P."/>
            <person name="Shinohara A."/>
            <person name="Yoshida Y."/>
            <person name="Fujiwara M."/>
            <person name="Mori M."/>
            <person name="Tomita M."/>
            <person name="Arakawa K."/>
        </authorList>
    </citation>
    <scope>NUCLEOTIDE SEQUENCE [LARGE SCALE GENOMIC DNA]</scope>
</reference>
<dbReference type="AlphaFoldDB" id="A0A4Y2V835"/>
<dbReference type="EMBL" id="BGPR01043278">
    <property type="protein sequence ID" value="GBO19852.1"/>
    <property type="molecule type" value="Genomic_DNA"/>
</dbReference>
<keyword evidence="3" id="KW-1185">Reference proteome</keyword>
<dbReference type="EMBL" id="BGPR01043277">
    <property type="protein sequence ID" value="GBO19850.1"/>
    <property type="molecule type" value="Genomic_DNA"/>
</dbReference>
<name>A0A4Y2V835_ARAVE</name>
<evidence type="ECO:0000313" key="2">
    <source>
        <dbReference type="EMBL" id="GBO19852.1"/>
    </source>
</evidence>